<proteinExistence type="predicted"/>
<evidence type="ECO:0000313" key="1">
    <source>
        <dbReference type="EMBL" id="SVD60777.1"/>
    </source>
</evidence>
<protein>
    <submittedName>
        <fullName evidence="1">Uncharacterized protein</fullName>
    </submittedName>
</protein>
<organism evidence="1">
    <name type="scientific">marine metagenome</name>
    <dbReference type="NCBI Taxonomy" id="408172"/>
    <lineage>
        <taxon>unclassified sequences</taxon>
        <taxon>metagenomes</taxon>
        <taxon>ecological metagenomes</taxon>
    </lineage>
</organism>
<dbReference type="AlphaFoldDB" id="A0A382WPF7"/>
<accession>A0A382WPF7</accession>
<gene>
    <name evidence="1" type="ORF">METZ01_LOCUS413631</name>
</gene>
<reference evidence="1" key="1">
    <citation type="submission" date="2018-05" db="EMBL/GenBank/DDBJ databases">
        <authorList>
            <person name="Lanie J.A."/>
            <person name="Ng W.-L."/>
            <person name="Kazmierczak K.M."/>
            <person name="Andrzejewski T.M."/>
            <person name="Davidsen T.M."/>
            <person name="Wayne K.J."/>
            <person name="Tettelin H."/>
            <person name="Glass J.I."/>
            <person name="Rusch D."/>
            <person name="Podicherti R."/>
            <person name="Tsui H.-C.T."/>
            <person name="Winkler M.E."/>
        </authorList>
    </citation>
    <scope>NUCLEOTIDE SEQUENCE</scope>
</reference>
<dbReference type="EMBL" id="UINC01161530">
    <property type="protein sequence ID" value="SVD60777.1"/>
    <property type="molecule type" value="Genomic_DNA"/>
</dbReference>
<feature type="non-terminal residue" evidence="1">
    <location>
        <position position="52"/>
    </location>
</feature>
<name>A0A382WPF7_9ZZZZ</name>
<sequence>MESIEVAALNKRDKSHTAMIRILGFLESLQKGKAILPAVPPTPGTEIVKATK</sequence>